<keyword evidence="5 6" id="KW-0472">Membrane</keyword>
<dbReference type="Proteomes" id="UP000486351">
    <property type="component" value="Unassembled WGS sequence"/>
</dbReference>
<dbReference type="GO" id="GO:0016020">
    <property type="term" value="C:membrane"/>
    <property type="evidence" value="ECO:0007669"/>
    <property type="project" value="UniProtKB-SubCell"/>
</dbReference>
<feature type="domain" description="ABC-2 type transporter transmembrane" evidence="7">
    <location>
        <begin position="78"/>
        <end position="223"/>
    </location>
</feature>
<comment type="caution">
    <text evidence="8">The sequence shown here is derived from an EMBL/GenBank/DDBJ whole genome shotgun (WGS) entry which is preliminary data.</text>
</comment>
<reference evidence="8 9" key="1">
    <citation type="submission" date="2018-09" db="EMBL/GenBank/DDBJ databases">
        <title>Genomic investigation of the strawberry pathogen Phytophthora fragariae indicates pathogenicity is determined by transcriptional variation in three key races.</title>
        <authorList>
            <person name="Adams T.M."/>
            <person name="Armitage A.D."/>
            <person name="Sobczyk M.K."/>
            <person name="Bates H.J."/>
            <person name="Dunwell J.M."/>
            <person name="Nellist C.F."/>
            <person name="Harrison R.J."/>
        </authorList>
    </citation>
    <scope>NUCLEOTIDE SEQUENCE [LARGE SCALE GENOMIC DNA]</scope>
    <source>
        <strain evidence="8 9">NOV-77</strain>
    </source>
</reference>
<dbReference type="GO" id="GO:0140359">
    <property type="term" value="F:ABC-type transporter activity"/>
    <property type="evidence" value="ECO:0007669"/>
    <property type="project" value="InterPro"/>
</dbReference>
<dbReference type="Pfam" id="PF01061">
    <property type="entry name" value="ABC2_membrane"/>
    <property type="match status" value="1"/>
</dbReference>
<evidence type="ECO:0000256" key="6">
    <source>
        <dbReference type="SAM" id="Phobius"/>
    </source>
</evidence>
<evidence type="ECO:0000256" key="3">
    <source>
        <dbReference type="ARBA" id="ARBA00022692"/>
    </source>
</evidence>
<accession>A0A6G0Q1I5</accession>
<evidence type="ECO:0000256" key="2">
    <source>
        <dbReference type="ARBA" id="ARBA00022448"/>
    </source>
</evidence>
<keyword evidence="3 6" id="KW-0812">Transmembrane</keyword>
<evidence type="ECO:0000259" key="7">
    <source>
        <dbReference type="Pfam" id="PF01061"/>
    </source>
</evidence>
<dbReference type="PANTHER" id="PTHR19241">
    <property type="entry name" value="ATP-BINDING CASSETTE TRANSPORTER"/>
    <property type="match status" value="1"/>
</dbReference>
<evidence type="ECO:0000313" key="8">
    <source>
        <dbReference type="EMBL" id="KAE9264704.1"/>
    </source>
</evidence>
<evidence type="ECO:0000256" key="1">
    <source>
        <dbReference type="ARBA" id="ARBA00004141"/>
    </source>
</evidence>
<keyword evidence="4 6" id="KW-1133">Transmembrane helix</keyword>
<sequence length="267" mass="30365">MYSKTVRTRYNPATWMLECIGAGVGHGSQDSMDFVDYFKNSPYNQLLETNVAKEGITTPSPDLPEVMFGKKREASSMTQMKFVVGRFFQMYWRTPSYSLTRMYLAVFLGLLFGLIFVSNDSYASYSGLNSGVGIALMSSLFNSMTVFQSVMPLTCAERESFYRERASQTYNAFWYFMASTLAELPYCFISSLIFVVIFFFMVGFSGFETFFRRCSCLTWMSTAYTAIYGDQRPTCIDELLSSHVGTRLAKRVNPITTVAVSKLEMRS</sequence>
<evidence type="ECO:0000256" key="5">
    <source>
        <dbReference type="ARBA" id="ARBA00023136"/>
    </source>
</evidence>
<dbReference type="AlphaFoldDB" id="A0A6G0Q1I5"/>
<proteinExistence type="predicted"/>
<gene>
    <name evidence="8" type="ORF">PF008_g32051</name>
</gene>
<protein>
    <recommendedName>
        <fullName evidence="7">ABC-2 type transporter transmembrane domain-containing protein</fullName>
    </recommendedName>
</protein>
<organism evidence="8 9">
    <name type="scientific">Phytophthora fragariae</name>
    <dbReference type="NCBI Taxonomy" id="53985"/>
    <lineage>
        <taxon>Eukaryota</taxon>
        <taxon>Sar</taxon>
        <taxon>Stramenopiles</taxon>
        <taxon>Oomycota</taxon>
        <taxon>Peronosporomycetes</taxon>
        <taxon>Peronosporales</taxon>
        <taxon>Peronosporaceae</taxon>
        <taxon>Phytophthora</taxon>
    </lineage>
</organism>
<name>A0A6G0Q1I5_9STRA</name>
<evidence type="ECO:0000256" key="4">
    <source>
        <dbReference type="ARBA" id="ARBA00022989"/>
    </source>
</evidence>
<evidence type="ECO:0000313" key="9">
    <source>
        <dbReference type="Proteomes" id="UP000486351"/>
    </source>
</evidence>
<keyword evidence="2" id="KW-0813">Transport</keyword>
<dbReference type="EMBL" id="QXFY01008156">
    <property type="protein sequence ID" value="KAE9264704.1"/>
    <property type="molecule type" value="Genomic_DNA"/>
</dbReference>
<feature type="transmembrane region" description="Helical" evidence="6">
    <location>
        <begin position="172"/>
        <end position="204"/>
    </location>
</feature>
<feature type="transmembrane region" description="Helical" evidence="6">
    <location>
        <begin position="99"/>
        <end position="118"/>
    </location>
</feature>
<dbReference type="InterPro" id="IPR013525">
    <property type="entry name" value="ABC2_TM"/>
</dbReference>
<comment type="subcellular location">
    <subcellularLocation>
        <location evidence="1">Membrane</location>
        <topology evidence="1">Multi-pass membrane protein</topology>
    </subcellularLocation>
</comment>